<dbReference type="Proteomes" id="UP000013827">
    <property type="component" value="Unassembled WGS sequence"/>
</dbReference>
<keyword evidence="4" id="KW-1185">Reference proteome</keyword>
<accession>A0A0D3KA76</accession>
<organism evidence="3 4">
    <name type="scientific">Emiliania huxleyi (strain CCMP1516)</name>
    <dbReference type="NCBI Taxonomy" id="280463"/>
    <lineage>
        <taxon>Eukaryota</taxon>
        <taxon>Haptista</taxon>
        <taxon>Haptophyta</taxon>
        <taxon>Prymnesiophyceae</taxon>
        <taxon>Isochrysidales</taxon>
        <taxon>Noelaerhabdaceae</taxon>
        <taxon>Emiliania</taxon>
    </lineage>
</organism>
<dbReference type="HOGENOM" id="CLU_1323052_0_0_1"/>
<feature type="compositionally biased region" description="Acidic residues" evidence="1">
    <location>
        <begin position="64"/>
        <end position="82"/>
    </location>
</feature>
<dbReference type="RefSeq" id="XP_005785090.1">
    <property type="nucleotide sequence ID" value="XM_005785033.1"/>
</dbReference>
<dbReference type="GeneID" id="17250653"/>
<name>A0A0D3KA76_EMIH1</name>
<sequence length="208" mass="20782">MRARLVGLALALSLALAEAAAPSLLSLGLVLSAASAASAQADDADAAAPLDTDEAAEEVAAAGDFEEADAAEEAAEAAEEEASAPAPAPEPEPEPAPPPKFEPPPTASPAVVRTWVEAAKKALPAAAVAASGLLLVSRIGGGLSSGDGGKVYKVPRAVRKAGAPAAVPDSATAEEEAPSDGPPAASGTWLDRQIDRAFYWLSQRFGKK</sequence>
<dbReference type="PaxDb" id="2903-EOD04558"/>
<feature type="chain" id="PRO_5044053633" evidence="2">
    <location>
        <begin position="20"/>
        <end position="208"/>
    </location>
</feature>
<feature type="signal peptide" evidence="2">
    <location>
        <begin position="1"/>
        <end position="19"/>
    </location>
</feature>
<dbReference type="KEGG" id="ehx:EMIHUDRAFT_422781"/>
<feature type="region of interest" description="Disordered" evidence="1">
    <location>
        <begin position="45"/>
        <end position="108"/>
    </location>
</feature>
<reference evidence="3" key="2">
    <citation type="submission" date="2024-10" db="UniProtKB">
        <authorList>
            <consortium name="EnsemblProtists"/>
        </authorList>
    </citation>
    <scope>IDENTIFICATION</scope>
</reference>
<dbReference type="EnsemblProtists" id="EOD32661">
    <property type="protein sequence ID" value="EOD32661"/>
    <property type="gene ID" value="EMIHUDRAFT_441857"/>
</dbReference>
<protein>
    <submittedName>
        <fullName evidence="3">Uncharacterized protein</fullName>
    </submittedName>
</protein>
<evidence type="ECO:0000256" key="1">
    <source>
        <dbReference type="SAM" id="MobiDB-lite"/>
    </source>
</evidence>
<evidence type="ECO:0000256" key="2">
    <source>
        <dbReference type="SAM" id="SignalP"/>
    </source>
</evidence>
<feature type="compositionally biased region" description="Pro residues" evidence="1">
    <location>
        <begin position="86"/>
        <end position="107"/>
    </location>
</feature>
<evidence type="ECO:0000313" key="4">
    <source>
        <dbReference type="Proteomes" id="UP000013827"/>
    </source>
</evidence>
<keyword evidence="2" id="KW-0732">Signal</keyword>
<dbReference type="RefSeq" id="XP_005756987.1">
    <property type="nucleotide sequence ID" value="XM_005756930.1"/>
</dbReference>
<dbReference type="AlphaFoldDB" id="A0A0D3KA76"/>
<feature type="region of interest" description="Disordered" evidence="1">
    <location>
        <begin position="162"/>
        <end position="188"/>
    </location>
</feature>
<dbReference type="GeneID" id="17277934"/>
<proteinExistence type="predicted"/>
<evidence type="ECO:0000313" key="3">
    <source>
        <dbReference type="EnsemblProtists" id="EOD32661"/>
    </source>
</evidence>
<reference evidence="4" key="1">
    <citation type="journal article" date="2013" name="Nature">
        <title>Pan genome of the phytoplankton Emiliania underpins its global distribution.</title>
        <authorList>
            <person name="Read B.A."/>
            <person name="Kegel J."/>
            <person name="Klute M.J."/>
            <person name="Kuo A."/>
            <person name="Lefebvre S.C."/>
            <person name="Maumus F."/>
            <person name="Mayer C."/>
            <person name="Miller J."/>
            <person name="Monier A."/>
            <person name="Salamov A."/>
            <person name="Young J."/>
            <person name="Aguilar M."/>
            <person name="Claverie J.M."/>
            <person name="Frickenhaus S."/>
            <person name="Gonzalez K."/>
            <person name="Herman E.K."/>
            <person name="Lin Y.C."/>
            <person name="Napier J."/>
            <person name="Ogata H."/>
            <person name="Sarno A.F."/>
            <person name="Shmutz J."/>
            <person name="Schroeder D."/>
            <person name="de Vargas C."/>
            <person name="Verret F."/>
            <person name="von Dassow P."/>
            <person name="Valentin K."/>
            <person name="Van de Peer Y."/>
            <person name="Wheeler G."/>
            <person name="Dacks J.B."/>
            <person name="Delwiche C.F."/>
            <person name="Dyhrman S.T."/>
            <person name="Glockner G."/>
            <person name="John U."/>
            <person name="Richards T."/>
            <person name="Worden A.Z."/>
            <person name="Zhang X."/>
            <person name="Grigoriev I.V."/>
            <person name="Allen A.E."/>
            <person name="Bidle K."/>
            <person name="Borodovsky M."/>
            <person name="Bowler C."/>
            <person name="Brownlee C."/>
            <person name="Cock J.M."/>
            <person name="Elias M."/>
            <person name="Gladyshev V.N."/>
            <person name="Groth M."/>
            <person name="Guda C."/>
            <person name="Hadaegh A."/>
            <person name="Iglesias-Rodriguez M.D."/>
            <person name="Jenkins J."/>
            <person name="Jones B.M."/>
            <person name="Lawson T."/>
            <person name="Leese F."/>
            <person name="Lindquist E."/>
            <person name="Lobanov A."/>
            <person name="Lomsadze A."/>
            <person name="Malik S.B."/>
            <person name="Marsh M.E."/>
            <person name="Mackinder L."/>
            <person name="Mock T."/>
            <person name="Mueller-Roeber B."/>
            <person name="Pagarete A."/>
            <person name="Parker M."/>
            <person name="Probert I."/>
            <person name="Quesneville H."/>
            <person name="Raines C."/>
            <person name="Rensing S.A."/>
            <person name="Riano-Pachon D.M."/>
            <person name="Richier S."/>
            <person name="Rokitta S."/>
            <person name="Shiraiwa Y."/>
            <person name="Soanes D.M."/>
            <person name="van der Giezen M."/>
            <person name="Wahlund T.M."/>
            <person name="Williams B."/>
            <person name="Wilson W."/>
            <person name="Wolfe G."/>
            <person name="Wurch L.L."/>
        </authorList>
    </citation>
    <scope>NUCLEOTIDE SEQUENCE</scope>
</reference>
<dbReference type="EnsemblProtists" id="EOD04558">
    <property type="protein sequence ID" value="EOD04558"/>
    <property type="gene ID" value="EMIHUDRAFT_422781"/>
</dbReference>
<dbReference type="KEGG" id="ehx:EMIHUDRAFT_441857"/>